<evidence type="ECO:0000313" key="3">
    <source>
        <dbReference type="Proteomes" id="UP001251528"/>
    </source>
</evidence>
<dbReference type="AlphaFoldDB" id="A0AAJ0CEX0"/>
<protein>
    <submittedName>
        <fullName evidence="2">Uncharacterized protein</fullName>
    </submittedName>
</protein>
<dbReference type="Proteomes" id="UP001251528">
    <property type="component" value="Unassembled WGS sequence"/>
</dbReference>
<reference evidence="2" key="1">
    <citation type="submission" date="2023-06" db="EMBL/GenBank/DDBJ databases">
        <title>Conoideocrella luteorostrata (Hypocreales: Clavicipitaceae), a potential biocontrol fungus for elongate hemlock scale in United States Christmas tree production areas.</title>
        <authorList>
            <person name="Barrett H."/>
            <person name="Lovett B."/>
            <person name="Macias A.M."/>
            <person name="Stajich J.E."/>
            <person name="Kasson M.T."/>
        </authorList>
    </citation>
    <scope>NUCLEOTIDE SEQUENCE</scope>
    <source>
        <strain evidence="2">ARSEF 14590</strain>
    </source>
</reference>
<feature type="transmembrane region" description="Helical" evidence="1">
    <location>
        <begin position="153"/>
        <end position="175"/>
    </location>
</feature>
<comment type="caution">
    <text evidence="2">The sequence shown here is derived from an EMBL/GenBank/DDBJ whole genome shotgun (WGS) entry which is preliminary data.</text>
</comment>
<evidence type="ECO:0000256" key="1">
    <source>
        <dbReference type="SAM" id="Phobius"/>
    </source>
</evidence>
<keyword evidence="1" id="KW-0812">Transmembrane</keyword>
<evidence type="ECO:0000313" key="2">
    <source>
        <dbReference type="EMBL" id="KAK2590359.1"/>
    </source>
</evidence>
<gene>
    <name evidence="2" type="ORF">QQS21_011952</name>
</gene>
<accession>A0AAJ0CEX0</accession>
<name>A0AAJ0CEX0_9HYPO</name>
<keyword evidence="1" id="KW-0472">Membrane</keyword>
<sequence length="204" mass="22043">MRETASANTAPVQWRLAFRKNGSLQMLTVDLQPSADATAVIGASKAAYHANTDTWRTPFRRLLHDLVVQDGVLSPLHHHPDLEGQPNPRSILLQSSKPEPMLTAAWKRPETVANLPGFLAAYRRFHLVAPPGQAKRHACHVCVVAWRRSAAKLVAAVALGWLAGVVFGGVIGVCLGDFSKGLQATQCVIGMLAVLQGVLYKDCP</sequence>
<keyword evidence="3" id="KW-1185">Reference proteome</keyword>
<dbReference type="EMBL" id="JASWJB010000449">
    <property type="protein sequence ID" value="KAK2590359.1"/>
    <property type="molecule type" value="Genomic_DNA"/>
</dbReference>
<organism evidence="2 3">
    <name type="scientific">Conoideocrella luteorostrata</name>
    <dbReference type="NCBI Taxonomy" id="1105319"/>
    <lineage>
        <taxon>Eukaryota</taxon>
        <taxon>Fungi</taxon>
        <taxon>Dikarya</taxon>
        <taxon>Ascomycota</taxon>
        <taxon>Pezizomycotina</taxon>
        <taxon>Sordariomycetes</taxon>
        <taxon>Hypocreomycetidae</taxon>
        <taxon>Hypocreales</taxon>
        <taxon>Clavicipitaceae</taxon>
        <taxon>Conoideocrella</taxon>
    </lineage>
</organism>
<keyword evidence="1" id="KW-1133">Transmembrane helix</keyword>
<proteinExistence type="predicted"/>